<dbReference type="SUPFAM" id="SSF49464">
    <property type="entry name" value="Carboxypeptidase regulatory domain-like"/>
    <property type="match status" value="1"/>
</dbReference>
<keyword evidence="1" id="KW-0645">Protease</keyword>
<evidence type="ECO:0000313" key="1">
    <source>
        <dbReference type="EMBL" id="RKE98884.1"/>
    </source>
</evidence>
<keyword evidence="2" id="KW-1185">Reference proteome</keyword>
<name>A0A420DXC6_9FLAO</name>
<accession>A0A420DXC6</accession>
<reference evidence="1 2" key="1">
    <citation type="submission" date="2018-09" db="EMBL/GenBank/DDBJ databases">
        <title>Genomic Encyclopedia of Archaeal and Bacterial Type Strains, Phase II (KMG-II): from individual species to whole genera.</title>
        <authorList>
            <person name="Goeker M."/>
        </authorList>
    </citation>
    <scope>NUCLEOTIDE SEQUENCE [LARGE SCALE GENOMIC DNA]</scope>
    <source>
        <strain evidence="1 2">DSM 26283</strain>
    </source>
</reference>
<evidence type="ECO:0000313" key="2">
    <source>
        <dbReference type="Proteomes" id="UP000284892"/>
    </source>
</evidence>
<dbReference type="Proteomes" id="UP000284892">
    <property type="component" value="Unassembled WGS sequence"/>
</dbReference>
<keyword evidence="1" id="KW-0121">Carboxypeptidase</keyword>
<protein>
    <submittedName>
        <fullName evidence="1">Carboxypeptidase-like protein</fullName>
    </submittedName>
</protein>
<comment type="caution">
    <text evidence="1">The sequence shown here is derived from an EMBL/GenBank/DDBJ whole genome shotgun (WGS) entry which is preliminary data.</text>
</comment>
<gene>
    <name evidence="1" type="ORF">BXY80_0979</name>
</gene>
<dbReference type="SUPFAM" id="SSF56935">
    <property type="entry name" value="Porins"/>
    <property type="match status" value="1"/>
</dbReference>
<dbReference type="EMBL" id="RAQJ01000001">
    <property type="protein sequence ID" value="RKE98884.1"/>
    <property type="molecule type" value="Genomic_DNA"/>
</dbReference>
<dbReference type="Pfam" id="PF13715">
    <property type="entry name" value="CarbopepD_reg_2"/>
    <property type="match status" value="1"/>
</dbReference>
<dbReference type="GO" id="GO:0004180">
    <property type="term" value="F:carboxypeptidase activity"/>
    <property type="evidence" value="ECO:0007669"/>
    <property type="project" value="UniProtKB-KW"/>
</dbReference>
<proteinExistence type="predicted"/>
<sequence>MVLFFLLKTTCFSQHTIKGVVTEKVTNQIIPFVNILVKTQEGNLIDFTSTNESGYYSIEMPKKVDSLRIETSIISHLPKSELLILEKSKNKYTLNFSLQQRLTELDEVYIESEKKPIIVKKDTTIYNLIEFKDGSERVVEDLLKKLPGIIVEDSGLIKFKGKQVTRVLLDGDNLFNENYSVGTKNIDSEIVESVQAIEDYNTNPLLKGIKSSQDVAVNLMLKKGVTDISGNAEIGLGIENKKYLKTNVISVSKKLKGFSTLSYNNIGENYSPYNFLSNTFDLSKANEINQRTSNLVSNNAFNSALPDNRTRVNNNVFGSLNSLFKFNKKTSFKLNYNIFKDKLIRNESISTIYNFDNEQINISNQKSISKRPLIHTFEYDLIYEINKKSRLTSIGKLDSQNIKNTSSGFNNNNSFDNIIESEDLFLKNDLEYTYRINNSNVFQISTNISTNKIPQNVNVLNEINNLKQNINFKKNKFEIQSSLLSKTPKGEYSISLGYDFIENFVNSSLQGSNINNQLLSNNIYYKLSVPYADFRYQLRINKWQFIANLSNRLFNVMLDDVNLDTNLNISTFVTYPSISINYFFNSKANFYTDYRLSNQVPQPNTVFSGLILTNNRAYLNNDFKFKLFNNHSSTLGYRINDFYNLFQFNIYASYNFSKYGLINKFNVNENTDFYTSIVDITNNKNLNFGLNFEKYLHFLKSTININSSYSISKYQNIINTSGLRKNESKSLLGEFHIRTGLKGSFNLENKALFINNTFSTTNATSNVFATFQNDFKIKYNKKGFNFIINSQYFNPNLNSNISGDFFLDALVRYKTKKGKIEYQIKANNLLNNQIYQNINTSDFSRSVFQHNLQERFMLLSVQFKF</sequence>
<dbReference type="InterPro" id="IPR008969">
    <property type="entry name" value="CarboxyPept-like_regulatory"/>
</dbReference>
<keyword evidence="1" id="KW-0378">Hydrolase</keyword>
<dbReference type="AlphaFoldDB" id="A0A420DXC6"/>
<organism evidence="1 2">
    <name type="scientific">Ichthyenterobacterium magnum</name>
    <dbReference type="NCBI Taxonomy" id="1230530"/>
    <lineage>
        <taxon>Bacteria</taxon>
        <taxon>Pseudomonadati</taxon>
        <taxon>Bacteroidota</taxon>
        <taxon>Flavobacteriia</taxon>
        <taxon>Flavobacteriales</taxon>
        <taxon>Flavobacteriaceae</taxon>
        <taxon>Ichthyenterobacterium</taxon>
    </lineage>
</organism>